<feature type="domain" description="Phage shock protein PspC N-terminal" evidence="8">
    <location>
        <begin position="2"/>
        <end position="60"/>
    </location>
</feature>
<keyword evidence="3 7" id="KW-0812">Transmembrane</keyword>
<feature type="compositionally biased region" description="Polar residues" evidence="6">
    <location>
        <begin position="125"/>
        <end position="137"/>
    </location>
</feature>
<dbReference type="PANTHER" id="PTHR33885:SF3">
    <property type="entry name" value="PHAGE SHOCK PROTEIN C"/>
    <property type="match status" value="1"/>
</dbReference>
<dbReference type="PANTHER" id="PTHR33885">
    <property type="entry name" value="PHAGE SHOCK PROTEIN C"/>
    <property type="match status" value="1"/>
</dbReference>
<feature type="compositionally biased region" description="Gly residues" evidence="6">
    <location>
        <begin position="75"/>
        <end position="102"/>
    </location>
</feature>
<dbReference type="EMBL" id="LYPA01000070">
    <property type="protein sequence ID" value="OBR63728.1"/>
    <property type="molecule type" value="Genomic_DNA"/>
</dbReference>
<sequence>MKTLYRSRRDKKILGLCGGLSQMLNVDATLIRILLIVITVLTSGTVILIYLIAGMVVPKEPPIYGGHGPGGYGGGYGGNGGQGGFGGNPGQPGGFGQGGAPGGFDSRGQGFGAPPPPPAGPAGNGNWNTRPGNQTPPAANADFDTMMDDLEKKALRREIEELKAKMAKYEKGES</sequence>
<gene>
    <name evidence="9" type="ORF">A7K91_08135</name>
</gene>
<dbReference type="Pfam" id="PF04024">
    <property type="entry name" value="PspC"/>
    <property type="match status" value="1"/>
</dbReference>
<name>A0A1A5YDR4_9BACL</name>
<reference evidence="9 10" key="1">
    <citation type="submission" date="2016-05" db="EMBL/GenBank/DDBJ databases">
        <title>Paenibacillus oryzae. sp. nov., isolated from the rice root.</title>
        <authorList>
            <person name="Zhang J."/>
            <person name="Zhang X."/>
        </authorList>
    </citation>
    <scope>NUCLEOTIDE SEQUENCE [LARGE SCALE GENOMIC DNA]</scope>
    <source>
        <strain evidence="9 10">1DrF-4</strain>
    </source>
</reference>
<evidence type="ECO:0000256" key="1">
    <source>
        <dbReference type="ARBA" id="ARBA00004162"/>
    </source>
</evidence>
<keyword evidence="4 7" id="KW-1133">Transmembrane helix</keyword>
<protein>
    <recommendedName>
        <fullName evidence="8">Phage shock protein PspC N-terminal domain-containing protein</fullName>
    </recommendedName>
</protein>
<feature type="region of interest" description="Disordered" evidence="6">
    <location>
        <begin position="75"/>
        <end position="142"/>
    </location>
</feature>
<dbReference type="Proteomes" id="UP000092024">
    <property type="component" value="Unassembled WGS sequence"/>
</dbReference>
<feature type="transmembrane region" description="Helical" evidence="7">
    <location>
        <begin position="30"/>
        <end position="53"/>
    </location>
</feature>
<dbReference type="InterPro" id="IPR007168">
    <property type="entry name" value="Phageshock_PspC_N"/>
</dbReference>
<keyword evidence="5 7" id="KW-0472">Membrane</keyword>
<dbReference type="GO" id="GO:0005886">
    <property type="term" value="C:plasma membrane"/>
    <property type="evidence" value="ECO:0007669"/>
    <property type="project" value="UniProtKB-SubCell"/>
</dbReference>
<organism evidence="9 10">
    <name type="scientific">Paenibacillus oryzae</name>
    <dbReference type="NCBI Taxonomy" id="1844972"/>
    <lineage>
        <taxon>Bacteria</taxon>
        <taxon>Bacillati</taxon>
        <taxon>Bacillota</taxon>
        <taxon>Bacilli</taxon>
        <taxon>Bacillales</taxon>
        <taxon>Paenibacillaceae</taxon>
        <taxon>Paenibacillus</taxon>
    </lineage>
</organism>
<comment type="subcellular location">
    <subcellularLocation>
        <location evidence="1">Cell membrane</location>
        <topology evidence="1">Single-pass membrane protein</topology>
    </subcellularLocation>
</comment>
<dbReference type="OrthoDB" id="9815286at2"/>
<evidence type="ECO:0000313" key="9">
    <source>
        <dbReference type="EMBL" id="OBR63728.1"/>
    </source>
</evidence>
<keyword evidence="10" id="KW-1185">Reference proteome</keyword>
<dbReference type="AlphaFoldDB" id="A0A1A5YDR4"/>
<evidence type="ECO:0000313" key="10">
    <source>
        <dbReference type="Proteomes" id="UP000092024"/>
    </source>
</evidence>
<evidence type="ECO:0000256" key="3">
    <source>
        <dbReference type="ARBA" id="ARBA00022692"/>
    </source>
</evidence>
<dbReference type="InterPro" id="IPR052027">
    <property type="entry name" value="PspC"/>
</dbReference>
<evidence type="ECO:0000256" key="4">
    <source>
        <dbReference type="ARBA" id="ARBA00022989"/>
    </source>
</evidence>
<accession>A0A1A5YDR4</accession>
<comment type="caution">
    <text evidence="9">The sequence shown here is derived from an EMBL/GenBank/DDBJ whole genome shotgun (WGS) entry which is preliminary data.</text>
</comment>
<evidence type="ECO:0000256" key="2">
    <source>
        <dbReference type="ARBA" id="ARBA00022475"/>
    </source>
</evidence>
<keyword evidence="2" id="KW-1003">Cell membrane</keyword>
<dbReference type="STRING" id="1844972.A7K91_08135"/>
<evidence type="ECO:0000259" key="8">
    <source>
        <dbReference type="Pfam" id="PF04024"/>
    </source>
</evidence>
<proteinExistence type="predicted"/>
<evidence type="ECO:0000256" key="6">
    <source>
        <dbReference type="SAM" id="MobiDB-lite"/>
    </source>
</evidence>
<evidence type="ECO:0000256" key="5">
    <source>
        <dbReference type="ARBA" id="ARBA00023136"/>
    </source>
</evidence>
<evidence type="ECO:0000256" key="7">
    <source>
        <dbReference type="SAM" id="Phobius"/>
    </source>
</evidence>